<dbReference type="RefSeq" id="WP_095273094.1">
    <property type="nucleotide sequence ID" value="NZ_NPBH01000090.1"/>
</dbReference>
<evidence type="ECO:0000313" key="3">
    <source>
        <dbReference type="EMBL" id="PAE06045.1"/>
    </source>
</evidence>
<dbReference type="AlphaFoldDB" id="A0A268H843"/>
<dbReference type="InterPro" id="IPR010921">
    <property type="entry name" value="Trp_repressor/repl_initiator"/>
</dbReference>
<dbReference type="InterPro" id="IPR025948">
    <property type="entry name" value="HTH-like_dom"/>
</dbReference>
<comment type="caution">
    <text evidence="3">The sequence shown here is derived from an EMBL/GenBank/DDBJ whole genome shotgun (WGS) entry which is preliminary data.</text>
</comment>
<dbReference type="InterPro" id="IPR009057">
    <property type="entry name" value="Homeodomain-like_sf"/>
</dbReference>
<dbReference type="PROSITE" id="PS50994">
    <property type="entry name" value="INTEGRASE"/>
    <property type="match status" value="1"/>
</dbReference>
<protein>
    <submittedName>
        <fullName evidence="3">IS3 family transposase</fullName>
    </submittedName>
</protein>
<dbReference type="SUPFAM" id="SSF46689">
    <property type="entry name" value="Homeodomain-like"/>
    <property type="match status" value="1"/>
</dbReference>
<dbReference type="SUPFAM" id="SSF48295">
    <property type="entry name" value="TrpR-like"/>
    <property type="match status" value="1"/>
</dbReference>
<dbReference type="Pfam" id="PF00665">
    <property type="entry name" value="rve"/>
    <property type="match status" value="1"/>
</dbReference>
<comment type="function">
    <text evidence="1">Involved in the transposition of the insertion sequence.</text>
</comment>
<dbReference type="Pfam" id="PF13333">
    <property type="entry name" value="rve_2"/>
    <property type="match status" value="1"/>
</dbReference>
<dbReference type="EMBL" id="NPBH01000090">
    <property type="protein sequence ID" value="PAE06045.1"/>
    <property type="molecule type" value="Genomic_DNA"/>
</dbReference>
<gene>
    <name evidence="3" type="ORF">CHI12_18465</name>
</gene>
<evidence type="ECO:0000259" key="2">
    <source>
        <dbReference type="PROSITE" id="PS50994"/>
    </source>
</evidence>
<dbReference type="InterPro" id="IPR055247">
    <property type="entry name" value="InsJ-like_HTH"/>
</dbReference>
<feature type="domain" description="Integrase catalytic" evidence="2">
    <location>
        <begin position="222"/>
        <end position="383"/>
    </location>
</feature>
<dbReference type="Pfam" id="PF13518">
    <property type="entry name" value="HTH_28"/>
    <property type="match status" value="1"/>
</dbReference>
<dbReference type="GO" id="GO:0043565">
    <property type="term" value="F:sequence-specific DNA binding"/>
    <property type="evidence" value="ECO:0007669"/>
    <property type="project" value="InterPro"/>
</dbReference>
<dbReference type="InterPro" id="IPR036397">
    <property type="entry name" value="RNaseH_sf"/>
</dbReference>
<dbReference type="InterPro" id="IPR001584">
    <property type="entry name" value="Integrase_cat-core"/>
</dbReference>
<evidence type="ECO:0000256" key="1">
    <source>
        <dbReference type="ARBA" id="ARBA00002286"/>
    </source>
</evidence>
<proteinExistence type="predicted"/>
<dbReference type="GO" id="GO:0015074">
    <property type="term" value="P:DNA integration"/>
    <property type="evidence" value="ECO:0007669"/>
    <property type="project" value="InterPro"/>
</dbReference>
<dbReference type="InterPro" id="IPR048020">
    <property type="entry name" value="Transpos_IS3"/>
</dbReference>
<dbReference type="NCBIfam" id="NF033516">
    <property type="entry name" value="transpos_IS3"/>
    <property type="match status" value="1"/>
</dbReference>
<sequence>MGTRVSYPVEIKQKAVEMKMAGVPVKEIMNELNIKNKTQIDTWVKWYKTGEVHRFEQPVGKQYTYGKGPVYTSELEKLQAENRFLRQQNEVFKKVQGIGKEVDRETAVELVEVLGNTMTVQETCVHLGIARSSYYRWKKDVLKGNLKQYLEKQIGTLCRKNKYRYGYRKITALLRQELCVNHKAVQRIMQKNNWQCRVKLKKRKNTGQPYSVAENILDRNFRSDRPLEKLVTDITYLPFGQKQLYLSSILDLYNGEVIASTIGDKQDTAFVLDTLAQLPLLPENCVLHSDQGSVYTSFEYQEAIKAKGITMSMSRKGTPADNASIESFHSTLKSETFYLNSIDRTTTAIVERTVEQYIHYYNNIRIQTKLNNQSPMQYRQLAV</sequence>
<accession>A0A268H843</accession>
<dbReference type="PANTHER" id="PTHR46889">
    <property type="entry name" value="TRANSPOSASE INSF FOR INSERTION SEQUENCE IS3B-RELATED"/>
    <property type="match status" value="1"/>
</dbReference>
<dbReference type="InterPro" id="IPR012337">
    <property type="entry name" value="RNaseH-like_sf"/>
</dbReference>
<dbReference type="Proteomes" id="UP000216475">
    <property type="component" value="Unassembled WGS sequence"/>
</dbReference>
<name>A0A268H843_9BACI</name>
<evidence type="ECO:0000313" key="4">
    <source>
        <dbReference type="Proteomes" id="UP000216475"/>
    </source>
</evidence>
<reference evidence="3 4" key="1">
    <citation type="submission" date="2017-07" db="EMBL/GenBank/DDBJ databases">
        <title>Isolation and whole genome analysis of endospore-forming bacteria from heroin.</title>
        <authorList>
            <person name="Kalinowski J."/>
            <person name="Ahrens B."/>
            <person name="Al-Dilaimi A."/>
            <person name="Winkler A."/>
            <person name="Wibberg D."/>
            <person name="Schleenbecker U."/>
            <person name="Ruckert C."/>
            <person name="Wolfel R."/>
            <person name="Grass G."/>
        </authorList>
    </citation>
    <scope>NUCLEOTIDE SEQUENCE [LARGE SCALE GENOMIC DNA]</scope>
    <source>
        <strain evidence="3 4">7509</strain>
    </source>
</reference>
<dbReference type="Pfam" id="PF13276">
    <property type="entry name" value="HTH_21"/>
    <property type="match status" value="1"/>
</dbReference>
<dbReference type="InterPro" id="IPR050900">
    <property type="entry name" value="Transposase_IS3/IS150/IS904"/>
</dbReference>
<dbReference type="SUPFAM" id="SSF53098">
    <property type="entry name" value="Ribonuclease H-like"/>
    <property type="match status" value="1"/>
</dbReference>
<dbReference type="PANTHER" id="PTHR46889:SF4">
    <property type="entry name" value="TRANSPOSASE INSO FOR INSERTION SEQUENCE ELEMENT IS911B-RELATED"/>
    <property type="match status" value="1"/>
</dbReference>
<organism evidence="3 4">
    <name type="scientific">Terribacillus saccharophilus</name>
    <dbReference type="NCBI Taxonomy" id="361277"/>
    <lineage>
        <taxon>Bacteria</taxon>
        <taxon>Bacillati</taxon>
        <taxon>Bacillota</taxon>
        <taxon>Bacilli</taxon>
        <taxon>Bacillales</taxon>
        <taxon>Bacillaceae</taxon>
        <taxon>Terribacillus</taxon>
    </lineage>
</organism>
<dbReference type="Gene3D" id="3.30.420.10">
    <property type="entry name" value="Ribonuclease H-like superfamily/Ribonuclease H"/>
    <property type="match status" value="1"/>
</dbReference>